<accession>A0ABR7T2G2</accession>
<dbReference type="InterPro" id="IPR011784">
    <property type="entry name" value="SO4_adenylTrfase_ssu"/>
</dbReference>
<sequence length="266" mass="31166">MEHLERLESESIYIIREAYRKYKKIAMLWSIGKDSTVLLHLARKAFYGHCPIPLVHIDTTFKIPEMITYRDKIAQEWGLKLVVGKNEEALRDGMSPERGRLDCCTALKTEGLQQIMAKHEFQGLLMGIRRDEEGSRGKERYFSPRNKEFEWNFKEQPPELWNQFQTEFPAGTHVRVHPLLHWTELNVWQYILHENIPVIDLYFSKNGKRYRSLGCAPCTAPITSEAKSVEEIIEELKNTCETERSGRAQDQVDAYAMQKLRVRGYM</sequence>
<dbReference type="Proteomes" id="UP000617402">
    <property type="component" value="Unassembled WGS sequence"/>
</dbReference>
<proteinExistence type="inferred from homology"/>
<dbReference type="Pfam" id="PF01507">
    <property type="entry name" value="PAPS_reduct"/>
    <property type="match status" value="1"/>
</dbReference>
<evidence type="ECO:0000256" key="3">
    <source>
        <dbReference type="ARBA" id="ARBA00022004"/>
    </source>
</evidence>
<name>A0ABR7T2G2_HELCL</name>
<dbReference type="NCBIfam" id="NF003587">
    <property type="entry name" value="PRK05253.1"/>
    <property type="match status" value="1"/>
</dbReference>
<dbReference type="PANTHER" id="PTHR43196">
    <property type="entry name" value="SULFATE ADENYLYLTRANSFERASE SUBUNIT 2"/>
    <property type="match status" value="1"/>
</dbReference>
<protein>
    <recommendedName>
        <fullName evidence="3">Sulfate adenylyltransferase subunit 2</fullName>
        <ecNumber evidence="2">2.7.7.4</ecNumber>
    </recommendedName>
    <alternativeName>
        <fullName evidence="8">ATP-sulfurylase small subunit</fullName>
    </alternativeName>
    <alternativeName>
        <fullName evidence="9">Sulfate adenylate transferase</fullName>
    </alternativeName>
</protein>
<keyword evidence="12" id="KW-1185">Reference proteome</keyword>
<dbReference type="InterPro" id="IPR050128">
    <property type="entry name" value="Sulfate_adenylyltrnsfr_sub2"/>
</dbReference>
<evidence type="ECO:0000256" key="9">
    <source>
        <dbReference type="ARBA" id="ARBA00031812"/>
    </source>
</evidence>
<evidence type="ECO:0000256" key="4">
    <source>
        <dbReference type="ARBA" id="ARBA00022679"/>
    </source>
</evidence>
<keyword evidence="5 11" id="KW-0548">Nucleotidyltransferase</keyword>
<evidence type="ECO:0000313" key="12">
    <source>
        <dbReference type="Proteomes" id="UP000617402"/>
    </source>
</evidence>
<dbReference type="PANTHER" id="PTHR43196:SF1">
    <property type="entry name" value="SULFATE ADENYLYLTRANSFERASE SUBUNIT 2"/>
    <property type="match status" value="1"/>
</dbReference>
<dbReference type="InterPro" id="IPR014729">
    <property type="entry name" value="Rossmann-like_a/b/a_fold"/>
</dbReference>
<dbReference type="InterPro" id="IPR002500">
    <property type="entry name" value="PAPS_reduct_dom"/>
</dbReference>
<dbReference type="EMBL" id="JACVHF010000005">
    <property type="protein sequence ID" value="MBC9784392.1"/>
    <property type="molecule type" value="Genomic_DNA"/>
</dbReference>
<keyword evidence="7" id="KW-0067">ATP-binding</keyword>
<evidence type="ECO:0000256" key="1">
    <source>
        <dbReference type="ARBA" id="ARBA00008885"/>
    </source>
</evidence>
<evidence type="ECO:0000256" key="2">
    <source>
        <dbReference type="ARBA" id="ARBA00012391"/>
    </source>
</evidence>
<evidence type="ECO:0000256" key="5">
    <source>
        <dbReference type="ARBA" id="ARBA00022695"/>
    </source>
</evidence>
<dbReference type="Gene3D" id="3.40.50.620">
    <property type="entry name" value="HUPs"/>
    <property type="match status" value="1"/>
</dbReference>
<gene>
    <name evidence="11" type="ORF">H1S01_07685</name>
</gene>
<evidence type="ECO:0000256" key="8">
    <source>
        <dbReference type="ARBA" id="ARBA00030256"/>
    </source>
</evidence>
<keyword evidence="4" id="KW-0808">Transferase</keyword>
<dbReference type="RefSeq" id="WP_188039498.1">
    <property type="nucleotide sequence ID" value="NZ_JACVHF010000005.1"/>
</dbReference>
<organism evidence="11 12">
    <name type="scientific">Heliobacterium chlorum</name>
    <dbReference type="NCBI Taxonomy" id="2698"/>
    <lineage>
        <taxon>Bacteria</taxon>
        <taxon>Bacillati</taxon>
        <taxon>Bacillota</taxon>
        <taxon>Clostridia</taxon>
        <taxon>Eubacteriales</taxon>
        <taxon>Heliobacteriaceae</taxon>
        <taxon>Heliobacterium</taxon>
    </lineage>
</organism>
<dbReference type="GO" id="GO:0016779">
    <property type="term" value="F:nucleotidyltransferase activity"/>
    <property type="evidence" value="ECO:0007669"/>
    <property type="project" value="UniProtKB-KW"/>
</dbReference>
<evidence type="ECO:0000313" key="11">
    <source>
        <dbReference type="EMBL" id="MBC9784392.1"/>
    </source>
</evidence>
<reference evidence="11 12" key="1">
    <citation type="submission" date="2020-07" db="EMBL/GenBank/DDBJ databases">
        <title>Draft whole-genome sequence of Heliobacterium chlorum DSM 3682, type strain.</title>
        <authorList>
            <person name="Kyndt J.A."/>
            <person name="Meyer T.E."/>
            <person name="Imhoff J.F."/>
        </authorList>
    </citation>
    <scope>NUCLEOTIDE SEQUENCE [LARGE SCALE GENOMIC DNA]</scope>
    <source>
        <strain evidence="11 12">DSM 3682</strain>
    </source>
</reference>
<evidence type="ECO:0000259" key="10">
    <source>
        <dbReference type="Pfam" id="PF01507"/>
    </source>
</evidence>
<dbReference type="PIRSF" id="PIRSF002936">
    <property type="entry name" value="CysDAde_trans"/>
    <property type="match status" value="1"/>
</dbReference>
<evidence type="ECO:0000256" key="7">
    <source>
        <dbReference type="ARBA" id="ARBA00022840"/>
    </source>
</evidence>
<dbReference type="EC" id="2.7.7.4" evidence="2"/>
<comment type="caution">
    <text evidence="11">The sequence shown here is derived from an EMBL/GenBank/DDBJ whole genome shotgun (WGS) entry which is preliminary data.</text>
</comment>
<evidence type="ECO:0000256" key="6">
    <source>
        <dbReference type="ARBA" id="ARBA00022741"/>
    </source>
</evidence>
<dbReference type="SUPFAM" id="SSF52402">
    <property type="entry name" value="Adenine nucleotide alpha hydrolases-like"/>
    <property type="match status" value="1"/>
</dbReference>
<keyword evidence="6" id="KW-0547">Nucleotide-binding</keyword>
<feature type="domain" description="Phosphoadenosine phosphosulphate reductase" evidence="10">
    <location>
        <begin position="25"/>
        <end position="221"/>
    </location>
</feature>
<comment type="similarity">
    <text evidence="1">Belongs to the PAPS reductase family. CysD subfamily.</text>
</comment>